<name>A0ABV6L4N2_9SPHI</name>
<comment type="cofactor">
    <cofactor evidence="1">
        <name>FAD</name>
        <dbReference type="ChEBI" id="CHEBI:57692"/>
    </cofactor>
</comment>
<dbReference type="SUPFAM" id="SSF51905">
    <property type="entry name" value="FAD/NAD(P)-binding domain"/>
    <property type="match status" value="1"/>
</dbReference>
<dbReference type="SUPFAM" id="SSF160996">
    <property type="entry name" value="HI0933 insert domain-like"/>
    <property type="match status" value="1"/>
</dbReference>
<keyword evidence="7" id="KW-1185">Reference proteome</keyword>
<dbReference type="InterPro" id="IPR057661">
    <property type="entry name" value="RsdA/BaiN/AoA(So)_Rossmann"/>
</dbReference>
<dbReference type="RefSeq" id="WP_377022247.1">
    <property type="nucleotide sequence ID" value="NZ_JBHLTS010000020.1"/>
</dbReference>
<gene>
    <name evidence="6" type="ORF">ACFFGT_09305</name>
</gene>
<proteinExistence type="predicted"/>
<feature type="domain" description="RsdA/BaiN/AoA(So)-like Rossmann fold-like" evidence="4">
    <location>
        <begin position="12"/>
        <end position="402"/>
    </location>
</feature>
<dbReference type="Proteomes" id="UP001589828">
    <property type="component" value="Unassembled WGS sequence"/>
</dbReference>
<dbReference type="Pfam" id="PF03486">
    <property type="entry name" value="HI0933_like"/>
    <property type="match status" value="1"/>
</dbReference>
<evidence type="ECO:0000313" key="6">
    <source>
        <dbReference type="EMBL" id="MFC0514397.1"/>
    </source>
</evidence>
<dbReference type="InterPro" id="IPR036188">
    <property type="entry name" value="FAD/NAD-bd_sf"/>
</dbReference>
<dbReference type="Gene3D" id="3.50.50.60">
    <property type="entry name" value="FAD/NAD(P)-binding domain"/>
    <property type="match status" value="1"/>
</dbReference>
<evidence type="ECO:0000313" key="7">
    <source>
        <dbReference type="Proteomes" id="UP001589828"/>
    </source>
</evidence>
<accession>A0ABV6L4N2</accession>
<dbReference type="NCBIfam" id="TIGR00275">
    <property type="entry name" value="aminoacetone oxidase family FAD-binding enzyme"/>
    <property type="match status" value="1"/>
</dbReference>
<dbReference type="InterPro" id="IPR023166">
    <property type="entry name" value="BaiN-like_dom_sf"/>
</dbReference>
<feature type="domain" description="RsdA/BaiN/AoA(So)-like insert" evidence="5">
    <location>
        <begin position="201"/>
        <end position="349"/>
    </location>
</feature>
<comment type="caution">
    <text evidence="6">The sequence shown here is derived from an EMBL/GenBank/DDBJ whole genome shotgun (WGS) entry which is preliminary data.</text>
</comment>
<evidence type="ECO:0000256" key="3">
    <source>
        <dbReference type="ARBA" id="ARBA00022827"/>
    </source>
</evidence>
<dbReference type="PANTHER" id="PTHR42887:SF2">
    <property type="entry name" value="OS12G0638800 PROTEIN"/>
    <property type="match status" value="1"/>
</dbReference>
<protein>
    <submittedName>
        <fullName evidence="6">NAD(P)/FAD-dependent oxidoreductase</fullName>
    </submittedName>
</protein>
<dbReference type="PRINTS" id="PR00411">
    <property type="entry name" value="PNDRDTASEI"/>
</dbReference>
<dbReference type="Gene3D" id="2.40.30.10">
    <property type="entry name" value="Translation factors"/>
    <property type="match status" value="1"/>
</dbReference>
<dbReference type="Pfam" id="PF22780">
    <property type="entry name" value="HI0933_like_1st"/>
    <property type="match status" value="1"/>
</dbReference>
<reference evidence="6 7" key="1">
    <citation type="submission" date="2024-09" db="EMBL/GenBank/DDBJ databases">
        <authorList>
            <person name="Sun Q."/>
            <person name="Mori K."/>
        </authorList>
    </citation>
    <scope>NUCLEOTIDE SEQUENCE [LARGE SCALE GENOMIC DNA]</scope>
    <source>
        <strain evidence="6 7">NCAIM B.02415</strain>
    </source>
</reference>
<evidence type="ECO:0000256" key="1">
    <source>
        <dbReference type="ARBA" id="ARBA00001974"/>
    </source>
</evidence>
<evidence type="ECO:0000256" key="2">
    <source>
        <dbReference type="ARBA" id="ARBA00022630"/>
    </source>
</evidence>
<evidence type="ECO:0000259" key="5">
    <source>
        <dbReference type="Pfam" id="PF22780"/>
    </source>
</evidence>
<evidence type="ECO:0000259" key="4">
    <source>
        <dbReference type="Pfam" id="PF03486"/>
    </source>
</evidence>
<keyword evidence="3" id="KW-0274">FAD</keyword>
<dbReference type="PANTHER" id="PTHR42887">
    <property type="entry name" value="OS12G0638800 PROTEIN"/>
    <property type="match status" value="1"/>
</dbReference>
<dbReference type="EMBL" id="JBHLTS010000020">
    <property type="protein sequence ID" value="MFC0514397.1"/>
    <property type="molecule type" value="Genomic_DNA"/>
</dbReference>
<dbReference type="InterPro" id="IPR004792">
    <property type="entry name" value="BaiN-like"/>
</dbReference>
<organism evidence="6 7">
    <name type="scientific">Mucilaginibacter angelicae</name>
    <dbReference type="NCBI Taxonomy" id="869718"/>
    <lineage>
        <taxon>Bacteria</taxon>
        <taxon>Pseudomonadati</taxon>
        <taxon>Bacteroidota</taxon>
        <taxon>Sphingobacteriia</taxon>
        <taxon>Sphingobacteriales</taxon>
        <taxon>Sphingobacteriaceae</taxon>
        <taxon>Mucilaginibacter</taxon>
    </lineage>
</organism>
<keyword evidence="2" id="KW-0285">Flavoprotein</keyword>
<dbReference type="InterPro" id="IPR055178">
    <property type="entry name" value="RsdA/BaiN/AoA(So)-like_dom"/>
</dbReference>
<dbReference type="Gene3D" id="1.10.8.260">
    <property type="entry name" value="HI0933 insert domain-like"/>
    <property type="match status" value="1"/>
</dbReference>
<sequence length="404" mass="44260">MSTNLVKQTDFDAIIIGGGACGLMCAVQAGFLGKRVLVLEKNDRVGAKILISGGGRCNYTNLYSTDLQFISHNPHFCKSAFSQWTVDDTVSFFETYGINGKEKTLGQLFPVSDKAKDVVEVFTNLCDDLGQEIWLNAEVKTVEKTDDGFTVRAEVNGKQEYISAVSVVMAAGGLPIPKMGATDFGLRTARNFGLKVTDTAPALVPLTITGKDQPWYEQLSGNSIFCRVWNDRASFEENILFTHWGLSGPAILQISSYWKPGESINIDLLPNHNIADLIQQEKETNGKKMLLAYIASLYTRKFAEALSDKLPAEKNMASLTKTDIENISALIHDFKVKPAGDKGYDKAEVMRGGVATDELSSKTLEAKKIPGLYFGGECVDVTGWLGGYNFQWAWASGFVIAQNI</sequence>